<accession>A0ABQ8JRQ4</accession>
<sequence>MIIMTSNNVLYIQSYNNNLNEFKIINRFAYKSVYGLPESLNCSKWIIDQFLKCEILSQNKWHIDLDDYFTKTKEFCCFVWETMDCEVNAANECSQKYSQKLEINTKETFNIVCKQINSEYHSLSCRWTIEDKIFVTIGIFSSIIFTIIMIIDYCSFIQSYNNNNVDKNLTNHDKDDIHVTQSIKTNSFNCSQSIYKEFSQCQTLSQKKWNILRNDYLTKTKKFCCFIWDAMDCQSKVAAICSKEYSKQIVQSTKEQFETMCKQIGSAYNSWSCKMAIEIKILIIIGTIFIILTMFCLIIRFVYGKNYNVESHSVDKCSKRIITDKSINNELSLPTTTTKTTTEMSS</sequence>
<keyword evidence="3" id="KW-1185">Reference proteome</keyword>
<dbReference type="Proteomes" id="UP000887458">
    <property type="component" value="Unassembled WGS sequence"/>
</dbReference>
<evidence type="ECO:0000313" key="2">
    <source>
        <dbReference type="EMBL" id="KAH9424961.1"/>
    </source>
</evidence>
<keyword evidence="1" id="KW-0812">Transmembrane</keyword>
<proteinExistence type="predicted"/>
<evidence type="ECO:0000313" key="3">
    <source>
        <dbReference type="Proteomes" id="UP000887458"/>
    </source>
</evidence>
<keyword evidence="1" id="KW-1133">Transmembrane helix</keyword>
<evidence type="ECO:0000256" key="1">
    <source>
        <dbReference type="SAM" id="Phobius"/>
    </source>
</evidence>
<gene>
    <name evidence="2" type="ORF">DERP_009184</name>
</gene>
<organism evidence="2 3">
    <name type="scientific">Dermatophagoides pteronyssinus</name>
    <name type="common">European house dust mite</name>
    <dbReference type="NCBI Taxonomy" id="6956"/>
    <lineage>
        <taxon>Eukaryota</taxon>
        <taxon>Metazoa</taxon>
        <taxon>Ecdysozoa</taxon>
        <taxon>Arthropoda</taxon>
        <taxon>Chelicerata</taxon>
        <taxon>Arachnida</taxon>
        <taxon>Acari</taxon>
        <taxon>Acariformes</taxon>
        <taxon>Sarcoptiformes</taxon>
        <taxon>Astigmata</taxon>
        <taxon>Psoroptidia</taxon>
        <taxon>Analgoidea</taxon>
        <taxon>Pyroglyphidae</taxon>
        <taxon>Dermatophagoidinae</taxon>
        <taxon>Dermatophagoides</taxon>
    </lineage>
</organism>
<reference evidence="2 3" key="1">
    <citation type="journal article" date="2018" name="J. Allergy Clin. Immunol.">
        <title>High-quality assembly of Dermatophagoides pteronyssinus genome and transcriptome reveals a wide range of novel allergens.</title>
        <authorList>
            <person name="Liu X.Y."/>
            <person name="Yang K.Y."/>
            <person name="Wang M.Q."/>
            <person name="Kwok J.S."/>
            <person name="Zeng X."/>
            <person name="Yang Z."/>
            <person name="Xiao X.J."/>
            <person name="Lau C.P."/>
            <person name="Li Y."/>
            <person name="Huang Z.M."/>
            <person name="Ba J.G."/>
            <person name="Yim A.K."/>
            <person name="Ouyang C.Y."/>
            <person name="Ngai S.M."/>
            <person name="Chan T.F."/>
            <person name="Leung E.L."/>
            <person name="Liu L."/>
            <person name="Liu Z.G."/>
            <person name="Tsui S.K."/>
        </authorList>
    </citation>
    <scope>NUCLEOTIDE SEQUENCE [LARGE SCALE GENOMIC DNA]</scope>
    <source>
        <strain evidence="2">Derp</strain>
    </source>
</reference>
<comment type="caution">
    <text evidence="2">The sequence shown here is derived from an EMBL/GenBank/DDBJ whole genome shotgun (WGS) entry which is preliminary data.</text>
</comment>
<feature type="transmembrane region" description="Helical" evidence="1">
    <location>
        <begin position="133"/>
        <end position="154"/>
    </location>
</feature>
<feature type="transmembrane region" description="Helical" evidence="1">
    <location>
        <begin position="281"/>
        <end position="303"/>
    </location>
</feature>
<reference evidence="2 3" key="2">
    <citation type="journal article" date="2022" name="Mol. Biol. Evol.">
        <title>Comparative Genomics Reveals Insights into the Divergent Evolution of Astigmatic Mites and Household Pest Adaptations.</title>
        <authorList>
            <person name="Xiong Q."/>
            <person name="Wan A.T."/>
            <person name="Liu X."/>
            <person name="Fung C.S."/>
            <person name="Xiao X."/>
            <person name="Malainual N."/>
            <person name="Hou J."/>
            <person name="Wang L."/>
            <person name="Wang M."/>
            <person name="Yang K.Y."/>
            <person name="Cui Y."/>
            <person name="Leung E.L."/>
            <person name="Nong W."/>
            <person name="Shin S.K."/>
            <person name="Au S.W."/>
            <person name="Jeong K.Y."/>
            <person name="Chew F.T."/>
            <person name="Hui J.H."/>
            <person name="Leung T.F."/>
            <person name="Tungtrongchitr A."/>
            <person name="Zhong N."/>
            <person name="Liu Z."/>
            <person name="Tsui S.K."/>
        </authorList>
    </citation>
    <scope>NUCLEOTIDE SEQUENCE [LARGE SCALE GENOMIC DNA]</scope>
    <source>
        <strain evidence="2">Derp</strain>
    </source>
</reference>
<name>A0ABQ8JRQ4_DERPT</name>
<dbReference type="EMBL" id="NJHN03000024">
    <property type="protein sequence ID" value="KAH9424961.1"/>
    <property type="molecule type" value="Genomic_DNA"/>
</dbReference>
<keyword evidence="1" id="KW-0472">Membrane</keyword>
<protein>
    <submittedName>
        <fullName evidence="2">Uncharacterized protein</fullName>
    </submittedName>
</protein>